<evidence type="ECO:0000256" key="1">
    <source>
        <dbReference type="ARBA" id="ARBA00010088"/>
    </source>
</evidence>
<name>A0A1H7JJH4_9NOCA</name>
<evidence type="ECO:0000256" key="3">
    <source>
        <dbReference type="ARBA" id="ARBA00022801"/>
    </source>
</evidence>
<dbReference type="InterPro" id="IPR016292">
    <property type="entry name" value="Epoxide_hydrolase"/>
</dbReference>
<evidence type="ECO:0000259" key="5">
    <source>
        <dbReference type="Pfam" id="PF06441"/>
    </source>
</evidence>
<accession>A0A1H7JJH4</accession>
<dbReference type="PRINTS" id="PR00412">
    <property type="entry name" value="EPOXHYDRLASE"/>
</dbReference>
<organism evidence="6 7">
    <name type="scientific">Rhodococcus maanshanensis</name>
    <dbReference type="NCBI Taxonomy" id="183556"/>
    <lineage>
        <taxon>Bacteria</taxon>
        <taxon>Bacillati</taxon>
        <taxon>Actinomycetota</taxon>
        <taxon>Actinomycetes</taxon>
        <taxon>Mycobacteriales</taxon>
        <taxon>Nocardiaceae</taxon>
        <taxon>Rhodococcus</taxon>
    </lineage>
</organism>
<dbReference type="GO" id="GO:0004301">
    <property type="term" value="F:epoxide hydrolase activity"/>
    <property type="evidence" value="ECO:0007669"/>
    <property type="project" value="TreeGrafter"/>
</dbReference>
<protein>
    <submittedName>
        <fullName evidence="6">Pimeloyl-ACP methyl ester carboxylesterase</fullName>
    </submittedName>
</protein>
<feature type="active site" description="Nucleophile" evidence="4">
    <location>
        <position position="191"/>
    </location>
</feature>
<evidence type="ECO:0000256" key="2">
    <source>
        <dbReference type="ARBA" id="ARBA00022797"/>
    </source>
</evidence>
<dbReference type="AlphaFoldDB" id="A0A1H7JJH4"/>
<dbReference type="PIRSF" id="PIRSF001112">
    <property type="entry name" value="Epoxide_hydrolase"/>
    <property type="match status" value="1"/>
</dbReference>
<evidence type="ECO:0000313" key="7">
    <source>
        <dbReference type="Proteomes" id="UP000198677"/>
    </source>
</evidence>
<dbReference type="InterPro" id="IPR029058">
    <property type="entry name" value="AB_hydrolase_fold"/>
</dbReference>
<sequence length="396" mass="43893">MSAIGVMVDVMTSKDSIRPFRVDIPQADLDDLSDRLARSRLPAPLPDDGWDTGVPVSYLRELVDYWRDDFDWREQESTLNAHPQFITEIDGQNVHFLHVQSPEPDALALVLTHGWPGSVVEFLDVIGPLTDPRSHGGDPADAFHLVIPSLPGFGFSGPVADKGWDTARIARVWVELMARLGYERYGVQGGDIGAGVSPEVGRVAPQRVVGVHVNGSLGAPLHEIDDVERGSLTDLERDRLARVEAFMQEEFGYISIQSTRPQTLAAGLVDSPVGQLAWVIDKFREWTRPRTTLPDEIIDRNRLLTNAMIYWLTGTAGSSAYVGYAQESAWGATKEPSGVPTGAIMFAHDVGIRRYAETENRITRWVDVEGRGGHFAALEEPALLTDDIREFFRDLR</sequence>
<dbReference type="PANTHER" id="PTHR21661:SF35">
    <property type="entry name" value="EPOXIDE HYDROLASE"/>
    <property type="match status" value="1"/>
</dbReference>
<dbReference type="Gene3D" id="3.40.50.1820">
    <property type="entry name" value="alpha/beta hydrolase"/>
    <property type="match status" value="1"/>
</dbReference>
<keyword evidence="3" id="KW-0378">Hydrolase</keyword>
<dbReference type="PANTHER" id="PTHR21661">
    <property type="entry name" value="EPOXIDE HYDROLASE 1-RELATED"/>
    <property type="match status" value="1"/>
</dbReference>
<comment type="similarity">
    <text evidence="1">Belongs to the peptidase S33 family.</text>
</comment>
<dbReference type="InterPro" id="IPR010497">
    <property type="entry name" value="Epoxide_hydro_N"/>
</dbReference>
<gene>
    <name evidence="6" type="ORF">SAMN05444583_103202</name>
</gene>
<proteinExistence type="inferred from homology"/>
<feature type="domain" description="Epoxide hydrolase N-terminal" evidence="5">
    <location>
        <begin position="17"/>
        <end position="122"/>
    </location>
</feature>
<dbReference type="Proteomes" id="UP000198677">
    <property type="component" value="Unassembled WGS sequence"/>
</dbReference>
<dbReference type="Pfam" id="PF06441">
    <property type="entry name" value="EHN"/>
    <property type="match status" value="1"/>
</dbReference>
<keyword evidence="7" id="KW-1185">Reference proteome</keyword>
<evidence type="ECO:0000256" key="4">
    <source>
        <dbReference type="PIRSR" id="PIRSR001112-1"/>
    </source>
</evidence>
<dbReference type="GO" id="GO:0097176">
    <property type="term" value="P:epoxide metabolic process"/>
    <property type="evidence" value="ECO:0007669"/>
    <property type="project" value="TreeGrafter"/>
</dbReference>
<feature type="active site" description="Proton donor" evidence="4">
    <location>
        <position position="374"/>
    </location>
</feature>
<reference evidence="7" key="1">
    <citation type="submission" date="2016-10" db="EMBL/GenBank/DDBJ databases">
        <authorList>
            <person name="Varghese N."/>
            <person name="Submissions S."/>
        </authorList>
    </citation>
    <scope>NUCLEOTIDE SEQUENCE [LARGE SCALE GENOMIC DNA]</scope>
    <source>
        <strain evidence="7">DSM 44675</strain>
    </source>
</reference>
<dbReference type="SUPFAM" id="SSF53474">
    <property type="entry name" value="alpha/beta-Hydrolases"/>
    <property type="match status" value="1"/>
</dbReference>
<dbReference type="InterPro" id="IPR000639">
    <property type="entry name" value="Epox_hydrolase-like"/>
</dbReference>
<keyword evidence="2" id="KW-0058">Aromatic hydrocarbons catabolism</keyword>
<evidence type="ECO:0000313" key="6">
    <source>
        <dbReference type="EMBL" id="SEK74682.1"/>
    </source>
</evidence>
<dbReference type="EMBL" id="FOAW01000003">
    <property type="protein sequence ID" value="SEK74682.1"/>
    <property type="molecule type" value="Genomic_DNA"/>
</dbReference>
<feature type="active site" description="Proton donor" evidence="4">
    <location>
        <position position="324"/>
    </location>
</feature>